<name>A0AAW6UPU2_PRORE</name>
<dbReference type="AlphaFoldDB" id="A0AAW6UPU2"/>
<gene>
    <name evidence="1" type="ORF">OGX73_24100</name>
</gene>
<accession>A0AAW6UPU2</accession>
<evidence type="ECO:0000313" key="1">
    <source>
        <dbReference type="EMBL" id="MDI9095668.1"/>
    </source>
</evidence>
<dbReference type="EMBL" id="JAOWIN010000042">
    <property type="protein sequence ID" value="MDI9095668.1"/>
    <property type="molecule type" value="Genomic_DNA"/>
</dbReference>
<proteinExistence type="predicted"/>
<dbReference type="Proteomes" id="UP001159001">
    <property type="component" value="Unassembled WGS sequence"/>
</dbReference>
<protein>
    <submittedName>
        <fullName evidence="1">Uncharacterized protein</fullName>
    </submittedName>
</protein>
<reference evidence="1" key="1">
    <citation type="submission" date="2022-10" db="EMBL/GenBank/DDBJ databases">
        <title>Bacterial isolates recovered from the One Health project in Brazil.</title>
        <authorList>
            <person name="Valiatti T.B."/>
            <person name="Santos F."/>
            <person name="Cayo R."/>
            <person name="Gales A.C."/>
        </authorList>
    </citation>
    <scope>NUCLEOTIDE SEQUENCE</scope>
    <source>
        <strain evidence="1">PVR188</strain>
    </source>
</reference>
<organism evidence="1 2">
    <name type="scientific">Providencia rettgeri</name>
    <dbReference type="NCBI Taxonomy" id="587"/>
    <lineage>
        <taxon>Bacteria</taxon>
        <taxon>Pseudomonadati</taxon>
        <taxon>Pseudomonadota</taxon>
        <taxon>Gammaproteobacteria</taxon>
        <taxon>Enterobacterales</taxon>
        <taxon>Morganellaceae</taxon>
        <taxon>Providencia</taxon>
    </lineage>
</organism>
<sequence length="96" mass="11168">MHSQRIPPQRYFEQQNIPKIIPRAAHCMSFFYLREVVMSRNIKKARITRISKVKADRSLEERVTALEKQLTDMQAAMSCDLSMLSARITAIESLSR</sequence>
<dbReference type="RefSeq" id="WP_283027415.1">
    <property type="nucleotide sequence ID" value="NZ_JAOWIN010000042.1"/>
</dbReference>
<evidence type="ECO:0000313" key="2">
    <source>
        <dbReference type="Proteomes" id="UP001159001"/>
    </source>
</evidence>
<comment type="caution">
    <text evidence="1">The sequence shown here is derived from an EMBL/GenBank/DDBJ whole genome shotgun (WGS) entry which is preliminary data.</text>
</comment>